<accession>A0ABN8MN44</accession>
<keyword evidence="2" id="KW-1185">Reference proteome</keyword>
<name>A0ABN8MN44_9CNID</name>
<proteinExistence type="predicted"/>
<reference evidence="1 2" key="1">
    <citation type="submission" date="2022-05" db="EMBL/GenBank/DDBJ databases">
        <authorList>
            <consortium name="Genoscope - CEA"/>
            <person name="William W."/>
        </authorList>
    </citation>
    <scope>NUCLEOTIDE SEQUENCE [LARGE SCALE GENOMIC DNA]</scope>
</reference>
<organism evidence="1 2">
    <name type="scientific">Porites evermanni</name>
    <dbReference type="NCBI Taxonomy" id="104178"/>
    <lineage>
        <taxon>Eukaryota</taxon>
        <taxon>Metazoa</taxon>
        <taxon>Cnidaria</taxon>
        <taxon>Anthozoa</taxon>
        <taxon>Hexacorallia</taxon>
        <taxon>Scleractinia</taxon>
        <taxon>Fungiina</taxon>
        <taxon>Poritidae</taxon>
        <taxon>Porites</taxon>
    </lineage>
</organism>
<dbReference type="Proteomes" id="UP001159427">
    <property type="component" value="Unassembled WGS sequence"/>
</dbReference>
<gene>
    <name evidence="1" type="ORF">PEVE_00038981</name>
</gene>
<sequence length="119" mass="13535">MNTRHLLDAVGPSVINPYLQNTFTYPHRETNSFFIPPRRVSSTPYLEATARNLVSFTRTIPDIAATLPRLSDSVYHYPRVIPGVASRSRHFGGHLSGPFLRHSEFPDAVLNRIRELNLH</sequence>
<evidence type="ECO:0000313" key="1">
    <source>
        <dbReference type="EMBL" id="CAH3032358.1"/>
    </source>
</evidence>
<comment type="caution">
    <text evidence="1">The sequence shown here is derived from an EMBL/GenBank/DDBJ whole genome shotgun (WGS) entry which is preliminary data.</text>
</comment>
<evidence type="ECO:0000313" key="2">
    <source>
        <dbReference type="Proteomes" id="UP001159427"/>
    </source>
</evidence>
<protein>
    <submittedName>
        <fullName evidence="1">Uncharacterized protein</fullName>
    </submittedName>
</protein>
<dbReference type="EMBL" id="CALNXI010000677">
    <property type="protein sequence ID" value="CAH3032358.1"/>
    <property type="molecule type" value="Genomic_DNA"/>
</dbReference>